<keyword evidence="2" id="KW-1133">Transmembrane helix</keyword>
<protein>
    <recommendedName>
        <fullName evidence="6">Ion transport domain-containing protein</fullName>
    </recommendedName>
</protein>
<feature type="transmembrane region" description="Helical" evidence="2">
    <location>
        <begin position="254"/>
        <end position="276"/>
    </location>
</feature>
<dbReference type="Proteomes" id="UP000247702">
    <property type="component" value="Unassembled WGS sequence"/>
</dbReference>
<keyword evidence="2" id="KW-0472">Membrane</keyword>
<organism evidence="3 5">
    <name type="scientific">Rhizophagus clarus</name>
    <dbReference type="NCBI Taxonomy" id="94130"/>
    <lineage>
        <taxon>Eukaryota</taxon>
        <taxon>Fungi</taxon>
        <taxon>Fungi incertae sedis</taxon>
        <taxon>Mucoromycota</taxon>
        <taxon>Glomeromycotina</taxon>
        <taxon>Glomeromycetes</taxon>
        <taxon>Glomerales</taxon>
        <taxon>Glomeraceae</taxon>
        <taxon>Rhizophagus</taxon>
    </lineage>
</organism>
<dbReference type="Proteomes" id="UP000615446">
    <property type="component" value="Unassembled WGS sequence"/>
</dbReference>
<feature type="transmembrane region" description="Helical" evidence="2">
    <location>
        <begin position="452"/>
        <end position="475"/>
    </location>
</feature>
<reference evidence="4" key="2">
    <citation type="submission" date="2019-10" db="EMBL/GenBank/DDBJ databases">
        <title>Conservation and host-specific expression of non-tandemly repeated heterogenous ribosome RNA gene in arbuscular mycorrhizal fungi.</title>
        <authorList>
            <person name="Maeda T."/>
            <person name="Kobayashi Y."/>
            <person name="Nakagawa T."/>
            <person name="Ezawa T."/>
            <person name="Yamaguchi K."/>
            <person name="Bino T."/>
            <person name="Nishimoto Y."/>
            <person name="Shigenobu S."/>
            <person name="Kawaguchi M."/>
        </authorList>
    </citation>
    <scope>NUCLEOTIDE SEQUENCE</scope>
    <source>
        <strain evidence="4">HR1</strain>
    </source>
</reference>
<dbReference type="InterPro" id="IPR024862">
    <property type="entry name" value="TRPV"/>
</dbReference>
<name>A0A2Z6S3F9_9GLOM</name>
<dbReference type="STRING" id="94130.A0A2Z6S3F9"/>
<comment type="caution">
    <text evidence="3">The sequence shown here is derived from an EMBL/GenBank/DDBJ whole genome shotgun (WGS) entry which is preliminary data.</text>
</comment>
<dbReference type="GO" id="GO:0005216">
    <property type="term" value="F:monoatomic ion channel activity"/>
    <property type="evidence" value="ECO:0007669"/>
    <property type="project" value="InterPro"/>
</dbReference>
<dbReference type="AlphaFoldDB" id="A0A2Z6S3F9"/>
<proteinExistence type="predicted"/>
<dbReference type="PANTHER" id="PTHR10582:SF2">
    <property type="entry name" value="INACTIVE"/>
    <property type="match status" value="1"/>
</dbReference>
<evidence type="ECO:0008006" key="6">
    <source>
        <dbReference type="Google" id="ProtNLM"/>
    </source>
</evidence>
<keyword evidence="2" id="KW-0812">Transmembrane</keyword>
<feature type="transmembrane region" description="Helical" evidence="2">
    <location>
        <begin position="425"/>
        <end position="446"/>
    </location>
</feature>
<feature type="transmembrane region" description="Helical" evidence="2">
    <location>
        <begin position="224"/>
        <end position="248"/>
    </location>
</feature>
<feature type="transmembrane region" description="Helical" evidence="2">
    <location>
        <begin position="365"/>
        <end position="383"/>
    </location>
</feature>
<accession>A0A2Z6S3F9</accession>
<keyword evidence="1" id="KW-0677">Repeat</keyword>
<dbReference type="PANTHER" id="PTHR10582">
    <property type="entry name" value="TRANSIENT RECEPTOR POTENTIAL ION CHANNEL PROTEIN"/>
    <property type="match status" value="1"/>
</dbReference>
<evidence type="ECO:0000256" key="2">
    <source>
        <dbReference type="SAM" id="Phobius"/>
    </source>
</evidence>
<feature type="transmembrane region" description="Helical" evidence="2">
    <location>
        <begin position="562"/>
        <end position="583"/>
    </location>
</feature>
<evidence type="ECO:0000313" key="3">
    <source>
        <dbReference type="EMBL" id="GBC07473.1"/>
    </source>
</evidence>
<dbReference type="EMBL" id="BLAL01000158">
    <property type="protein sequence ID" value="GES85864.1"/>
    <property type="molecule type" value="Genomic_DNA"/>
</dbReference>
<gene>
    <name evidence="4" type="ORF">RCL2_001296100</name>
    <name evidence="3" type="ORF">RclHR1_00750007</name>
</gene>
<dbReference type="OrthoDB" id="10517473at2759"/>
<evidence type="ECO:0000256" key="1">
    <source>
        <dbReference type="ARBA" id="ARBA00022737"/>
    </source>
</evidence>
<sequence length="666" mass="78573">MNNLDLFIEVISKINKSWTLGQYLFNIILKTSPILSITIYREDRNDSKFPILSVNVFKDIQIIGDKDNDDENEGYKNVTYNTSDGKFERLIEFIESILADLEEFEYNNVILPIIFPEAIEIGEDYLVEAIIDKCIGHYNNNYDKCYAPKILSIITASFSELHDIYPNYAKKVISTLTIYNGGNNHDLKMRNTDKEQKEHLESCSDYKDSKISKIINYKFRFNEFLYSPLELSFLFIIIILYLSLFFVYNHRDVLVSLILATLVVWLVIIMMGPAAVPLEIRRTSVELFVPLINFSTYPLKSKSKSIRSNFLKKIFLTPTSNESNEFIKNHYGKYSKISEIQSCDLYSDWNGEALINFKWDHFAKFYHYCNWFIFTIFLFVFAFSTVYPTKFLIIDIIFGLFLLFIEARKFIFHPKKYVWSEINYVNLKMILFLFPTEIFGPYLSLLRHVAKHIFSFILILLFLILAFAHAFFILLRPINSFDASQPVFDDDPNNPWNMASTYNSISSDKNVSKDPILIQLPNLNTNLYAFYNTSFVALYQLMTGNTNSLDSWDLNQNPTLVILWLSYSFVIAIYILNLFIGLLNNAIQEKYCRQYFLFQKAEIIAEIELFWLFPYQRRWKEWFPDYIWYNAYVDDLRKKIKDCYSYEGDRPIIHPKLLELVKMKDS</sequence>
<dbReference type="Gene3D" id="1.10.287.70">
    <property type="match status" value="1"/>
</dbReference>
<evidence type="ECO:0000313" key="5">
    <source>
        <dbReference type="Proteomes" id="UP000247702"/>
    </source>
</evidence>
<evidence type="ECO:0000313" key="4">
    <source>
        <dbReference type="EMBL" id="GES85864.1"/>
    </source>
</evidence>
<dbReference type="EMBL" id="BEXD01004148">
    <property type="protein sequence ID" value="GBC07473.1"/>
    <property type="molecule type" value="Genomic_DNA"/>
</dbReference>
<keyword evidence="5" id="KW-1185">Reference proteome</keyword>
<dbReference type="GO" id="GO:0098703">
    <property type="term" value="P:calcium ion import across plasma membrane"/>
    <property type="evidence" value="ECO:0007669"/>
    <property type="project" value="TreeGrafter"/>
</dbReference>
<feature type="transmembrane region" description="Helical" evidence="2">
    <location>
        <begin position="523"/>
        <end position="542"/>
    </location>
</feature>
<dbReference type="GO" id="GO:0005886">
    <property type="term" value="C:plasma membrane"/>
    <property type="evidence" value="ECO:0007669"/>
    <property type="project" value="TreeGrafter"/>
</dbReference>
<reference evidence="3 5" key="1">
    <citation type="submission" date="2017-11" db="EMBL/GenBank/DDBJ databases">
        <title>The genome of Rhizophagus clarus HR1 reveals common genetic basis of auxotrophy among arbuscular mycorrhizal fungi.</title>
        <authorList>
            <person name="Kobayashi Y."/>
        </authorList>
    </citation>
    <scope>NUCLEOTIDE SEQUENCE [LARGE SCALE GENOMIC DNA]</scope>
    <source>
        <strain evidence="3 5">HR1</strain>
    </source>
</reference>